<organism evidence="8">
    <name type="scientific">Gulosibacter sediminis</name>
    <dbReference type="NCBI Taxonomy" id="1729695"/>
    <lineage>
        <taxon>Bacteria</taxon>
        <taxon>Bacillati</taxon>
        <taxon>Actinomycetota</taxon>
        <taxon>Actinomycetes</taxon>
        <taxon>Micrococcales</taxon>
        <taxon>Microbacteriaceae</taxon>
        <taxon>Gulosibacter</taxon>
    </lineage>
</organism>
<protein>
    <submittedName>
        <fullName evidence="8">MetQ/NlpA family ABC transporter substrate-binding protein</fullName>
    </submittedName>
</protein>
<keyword evidence="6" id="KW-0449">Lipoprotein</keyword>
<dbReference type="PANTHER" id="PTHR30429">
    <property type="entry name" value="D-METHIONINE-BINDING LIPOPROTEIN METQ"/>
    <property type="match status" value="1"/>
</dbReference>
<sequence length="302" mass="31687">MARLRNWLAAAGALALAASLSACAGGSDSPAASGDDPYAGQTVKIGVVGASDEYWQTYVDAASAEGIEVELVDFTDYNQPNPALSAGEVDLNQFQHILYLANYNVEAGDDLAVIGATAIYPLGLYSDKYDSVDAIPEGGTVGVPNDETNRARALLVLQSAGLIELKDGGNAFSTLDDIVTENSKVSVEELNADLLANSLQDFDAAIINNDFIADAGLDADDAIAQDDPSDPAALAYANIFASRADDVDNPTLNKLVEIYQTNEDVQQGVLDNSGGTAEMLTTSKEDLQAQLDQVEEDIQAEG</sequence>
<keyword evidence="4" id="KW-0472">Membrane</keyword>
<evidence type="ECO:0000256" key="6">
    <source>
        <dbReference type="ARBA" id="ARBA00023288"/>
    </source>
</evidence>
<accession>A0ABY4MWS9</accession>
<comment type="similarity">
    <text evidence="2">Belongs to the NlpA lipoprotein family.</text>
</comment>
<dbReference type="Pfam" id="PF03180">
    <property type="entry name" value="Lipoprotein_9"/>
    <property type="match status" value="1"/>
</dbReference>
<dbReference type="Gene3D" id="3.40.190.10">
    <property type="entry name" value="Periplasmic binding protein-like II"/>
    <property type="match status" value="2"/>
</dbReference>
<reference evidence="8" key="1">
    <citation type="submission" date="2022-05" db="EMBL/GenBank/DDBJ databases">
        <title>Complete genome sequence of toluene-degrading Gulosibacter sediminis strain ACHW.36C.</title>
        <authorList>
            <person name="Wai A.C."/>
            <person name="Lai G.K."/>
            <person name="Griffin S.D."/>
            <person name="Leung F.C."/>
        </authorList>
    </citation>
    <scope>NUCLEOTIDE SEQUENCE [LARGE SCALE GENOMIC DNA]</scope>
    <source>
        <strain evidence="8">ACHW.36C</strain>
    </source>
</reference>
<evidence type="ECO:0000256" key="2">
    <source>
        <dbReference type="ARBA" id="ARBA00008973"/>
    </source>
</evidence>
<evidence type="ECO:0000313" key="8">
    <source>
        <dbReference type="EMBL" id="UQN14829.1"/>
    </source>
</evidence>
<dbReference type="PROSITE" id="PS51257">
    <property type="entry name" value="PROKAR_LIPOPROTEIN"/>
    <property type="match status" value="1"/>
</dbReference>
<dbReference type="InterPro" id="IPR004872">
    <property type="entry name" value="Lipoprotein_NlpA"/>
</dbReference>
<evidence type="ECO:0000256" key="5">
    <source>
        <dbReference type="ARBA" id="ARBA00023139"/>
    </source>
</evidence>
<feature type="signal peptide" evidence="7">
    <location>
        <begin position="1"/>
        <end position="24"/>
    </location>
</feature>
<feature type="chain" id="PRO_5045189076" evidence="7">
    <location>
        <begin position="25"/>
        <end position="302"/>
    </location>
</feature>
<name>A0ABY4MWS9_9MICO</name>
<evidence type="ECO:0000256" key="1">
    <source>
        <dbReference type="ARBA" id="ARBA00004635"/>
    </source>
</evidence>
<comment type="subcellular location">
    <subcellularLocation>
        <location evidence="1">Membrane</location>
        <topology evidence="1">Lipid-anchor</topology>
    </subcellularLocation>
</comment>
<gene>
    <name evidence="8" type="ORF">M3M28_12425</name>
</gene>
<evidence type="ECO:0000256" key="3">
    <source>
        <dbReference type="ARBA" id="ARBA00022729"/>
    </source>
</evidence>
<dbReference type="SUPFAM" id="SSF53850">
    <property type="entry name" value="Periplasmic binding protein-like II"/>
    <property type="match status" value="1"/>
</dbReference>
<dbReference type="PANTHER" id="PTHR30429:SF1">
    <property type="entry name" value="D-METHIONINE-BINDING LIPOPROTEIN METQ-RELATED"/>
    <property type="match status" value="1"/>
</dbReference>
<evidence type="ECO:0000256" key="4">
    <source>
        <dbReference type="ARBA" id="ARBA00023136"/>
    </source>
</evidence>
<keyword evidence="3 7" id="KW-0732">Signal</keyword>
<proteinExistence type="inferred from homology"/>
<evidence type="ECO:0000256" key="7">
    <source>
        <dbReference type="SAM" id="SignalP"/>
    </source>
</evidence>
<dbReference type="EMBL" id="CP097160">
    <property type="protein sequence ID" value="UQN14829.1"/>
    <property type="molecule type" value="Genomic_DNA"/>
</dbReference>
<keyword evidence="5" id="KW-0564">Palmitate</keyword>